<dbReference type="Pfam" id="PF20773">
    <property type="entry name" value="InhA-like_MAM"/>
    <property type="match status" value="1"/>
</dbReference>
<name>A0A4R3L367_9GAMM</name>
<keyword evidence="1 4" id="KW-0645">Protease</keyword>
<keyword evidence="2 4" id="KW-0378">Hydrolase</keyword>
<dbReference type="Gene3D" id="2.60.120.260">
    <property type="entry name" value="Galactose-binding domain-like"/>
    <property type="match status" value="1"/>
</dbReference>
<feature type="active site" description="Charge relay system" evidence="4">
    <location>
        <position position="360"/>
    </location>
</feature>
<organism evidence="7 8">
    <name type="scientific">Pseudofulvimonas gallinarii</name>
    <dbReference type="NCBI Taxonomy" id="634155"/>
    <lineage>
        <taxon>Bacteria</taxon>
        <taxon>Pseudomonadati</taxon>
        <taxon>Pseudomonadota</taxon>
        <taxon>Gammaproteobacteria</taxon>
        <taxon>Lysobacterales</taxon>
        <taxon>Rhodanobacteraceae</taxon>
        <taxon>Pseudofulvimonas</taxon>
    </lineage>
</organism>
<evidence type="ECO:0000313" key="8">
    <source>
        <dbReference type="Proteomes" id="UP000294599"/>
    </source>
</evidence>
<evidence type="ECO:0000256" key="2">
    <source>
        <dbReference type="ARBA" id="ARBA00022801"/>
    </source>
</evidence>
<keyword evidence="3 4" id="KW-0720">Serine protease</keyword>
<proteinExistence type="inferred from homology"/>
<evidence type="ECO:0000256" key="5">
    <source>
        <dbReference type="SAM" id="SignalP"/>
    </source>
</evidence>
<evidence type="ECO:0000259" key="6">
    <source>
        <dbReference type="Pfam" id="PF00082"/>
    </source>
</evidence>
<dbReference type="GO" id="GO:0006508">
    <property type="term" value="P:proteolysis"/>
    <property type="evidence" value="ECO:0007669"/>
    <property type="project" value="UniProtKB-KW"/>
</dbReference>
<dbReference type="PANTHER" id="PTHR43399:SF5">
    <property type="entry name" value="PEPTIDASE S8 FAMILY WITH PROTEASE-ASSOCIATED DOMAIN"/>
    <property type="match status" value="1"/>
</dbReference>
<dbReference type="InterPro" id="IPR051048">
    <property type="entry name" value="Peptidase_S8/S53_subtilisin"/>
</dbReference>
<dbReference type="SUPFAM" id="SSF49785">
    <property type="entry name" value="Galactose-binding domain-like"/>
    <property type="match status" value="1"/>
</dbReference>
<dbReference type="OrthoDB" id="5928883at2"/>
<comment type="caution">
    <text evidence="7">The sequence shown here is derived from an EMBL/GenBank/DDBJ whole genome shotgun (WGS) entry which is preliminary data.</text>
</comment>
<evidence type="ECO:0000256" key="3">
    <source>
        <dbReference type="ARBA" id="ARBA00022825"/>
    </source>
</evidence>
<evidence type="ECO:0000256" key="4">
    <source>
        <dbReference type="PROSITE-ProRule" id="PRU01240"/>
    </source>
</evidence>
<dbReference type="PRINTS" id="PR00723">
    <property type="entry name" value="SUBTILISIN"/>
</dbReference>
<dbReference type="PANTHER" id="PTHR43399">
    <property type="entry name" value="SUBTILISIN-RELATED"/>
    <property type="match status" value="1"/>
</dbReference>
<dbReference type="Gene3D" id="3.40.50.200">
    <property type="entry name" value="Peptidase S8/S53 domain"/>
    <property type="match status" value="1"/>
</dbReference>
<dbReference type="GO" id="GO:0004252">
    <property type="term" value="F:serine-type endopeptidase activity"/>
    <property type="evidence" value="ECO:0007669"/>
    <property type="project" value="UniProtKB-UniRule"/>
</dbReference>
<dbReference type="Gene3D" id="2.60.120.380">
    <property type="match status" value="1"/>
</dbReference>
<dbReference type="InterPro" id="IPR000209">
    <property type="entry name" value="Peptidase_S8/S53_dom"/>
</dbReference>
<dbReference type="InterPro" id="IPR015500">
    <property type="entry name" value="Peptidase_S8_subtilisin-rel"/>
</dbReference>
<gene>
    <name evidence="7" type="ORF">EDC25_12819</name>
</gene>
<evidence type="ECO:0000313" key="7">
    <source>
        <dbReference type="EMBL" id="TCS93338.1"/>
    </source>
</evidence>
<keyword evidence="5" id="KW-0732">Signal</keyword>
<dbReference type="PROSITE" id="PS51892">
    <property type="entry name" value="SUBTILASE"/>
    <property type="match status" value="1"/>
</dbReference>
<feature type="chain" id="PRO_5030099224" evidence="5">
    <location>
        <begin position="21"/>
        <end position="1159"/>
    </location>
</feature>
<comment type="similarity">
    <text evidence="4">Belongs to the peptidase S8 family.</text>
</comment>
<protein>
    <submittedName>
        <fullName evidence="7">Immune inhibitor A peptidase M6</fullName>
    </submittedName>
</protein>
<dbReference type="InterPro" id="IPR023828">
    <property type="entry name" value="Peptidase_S8_Ser-AS"/>
</dbReference>
<dbReference type="CDD" id="cd04842">
    <property type="entry name" value="Peptidases_S8_Kp43_protease"/>
    <property type="match status" value="1"/>
</dbReference>
<evidence type="ECO:0000256" key="1">
    <source>
        <dbReference type="ARBA" id="ARBA00022670"/>
    </source>
</evidence>
<reference evidence="7 8" key="1">
    <citation type="submission" date="2019-03" db="EMBL/GenBank/DDBJ databases">
        <title>Genomic Encyclopedia of Type Strains, Phase IV (KMG-IV): sequencing the most valuable type-strain genomes for metagenomic binning, comparative biology and taxonomic classification.</title>
        <authorList>
            <person name="Goeker M."/>
        </authorList>
    </citation>
    <scope>NUCLEOTIDE SEQUENCE [LARGE SCALE GENOMIC DNA]</scope>
    <source>
        <strain evidence="7 8">DSM 21944</strain>
    </source>
</reference>
<feature type="signal peptide" evidence="5">
    <location>
        <begin position="1"/>
        <end position="20"/>
    </location>
</feature>
<dbReference type="SUPFAM" id="SSF52743">
    <property type="entry name" value="Subtilisin-like"/>
    <property type="match status" value="1"/>
</dbReference>
<accession>A0A4R3L367</accession>
<dbReference type="EMBL" id="SMAF01000028">
    <property type="protein sequence ID" value="TCS93338.1"/>
    <property type="molecule type" value="Genomic_DNA"/>
</dbReference>
<feature type="active site" description="Charge relay system" evidence="4">
    <location>
        <position position="546"/>
    </location>
</feature>
<dbReference type="InterPro" id="IPR008979">
    <property type="entry name" value="Galactose-bd-like_sf"/>
</dbReference>
<dbReference type="Pfam" id="PF00082">
    <property type="entry name" value="Peptidase_S8"/>
    <property type="match status" value="1"/>
</dbReference>
<dbReference type="InterPro" id="IPR036852">
    <property type="entry name" value="Peptidase_S8/S53_dom_sf"/>
</dbReference>
<dbReference type="AlphaFoldDB" id="A0A4R3L367"/>
<dbReference type="PROSITE" id="PS00138">
    <property type="entry name" value="SUBTILASE_SER"/>
    <property type="match status" value="1"/>
</dbReference>
<feature type="domain" description="Peptidase S8/S53" evidence="6">
    <location>
        <begin position="277"/>
        <end position="609"/>
    </location>
</feature>
<dbReference type="InterPro" id="IPR034058">
    <property type="entry name" value="TagA/B/C/D_pept_dom"/>
</dbReference>
<dbReference type="InterPro" id="IPR013783">
    <property type="entry name" value="Ig-like_fold"/>
</dbReference>
<feature type="active site" description="Charge relay system" evidence="4">
    <location>
        <position position="286"/>
    </location>
</feature>
<sequence>MLHLKKTALALALAASVAAAAPPVSGGAGLRAVAPSPLALEQLDALRSAPGMILLRAGAFDPLVEQLDFASHRLPTVPRSRYGIVQFEPGQAAAVRDALKAEGAEIVGFLPNNAYQVRWTAGVQERLARRGGVRWAGAYQPGYKLAPALLDGSMLASQAPSGSIELEIHGFRGERPDAIAGELASAIPGIELGPQVDALGLASVRVVVPAAQMETLLRHAAVLDGVAWIEPYLQPEPANRDSVGPIQNNTPSCAGAGPNCATLDLAYAPLWQRGLLGTGQIVAVSDSGLDRNEEWFTALDLGAGVNQILTDADDPAPVPPAIGATYPDRKVFGYWVQPGATAYDAGNVRCSPTSSPINFHGTHVVGSILGDASPFSSPTVANYTNGDGMAPNAQVLMQDIGNDTSGCLSITDFGATLVQAYAGGAGIHSGSWGNTSAGAYGGNDQRGDAATWVTENLLVNIAAGNSGSGANTIGSPGNGKNINTIGGTAHGFATTMYTSSSRGPTDDGRRKPDILAPAVSIVSAAGDTNNGATVEPAVTSSKTGTSMATPTASGGAALLRQYFMDGFYPLGRRVPEEALEPTGALMKAALINGAAPFTASWPDNNAGWGRMWLANSVYFEGDARRHRHWMRSNAAGLETGDVEEFTLDVHAGQELRATLVWYDVEGALGSGVTLVNDLDLELVAPGATVYLGNVYTAGQSTPGGSRDDRNTVEQVRLTAPAAGTYTLRVKATAVPGNGRPGSHRQGYALVVGASFGVLDRLFAHNFDADERIAAPSGLTVASNDTAGITISAAPVGGAQGYQLYRATGTCAAVGNDQFRYVGQGATPVIVDARTQGGYTYAYRMRGISEGSEGPMSSECVEVVSADECSLVPDFDDSTAQRQMQNATCSVGLSWDAGTSNCPAASLSYRVWRDTSPLFTSPQLIDTVATTSYTDTAVSSGQPYYYRIDAIDAEGNVKSGTRILNATPVGVGTGATGVYVDDIDDNTYMDMQTPWSISNLLPGQGNFSYRSANAATYPSLTCADLMTLPVTLAAGSPQLQYIARWQIEADWDGVVVELSSDGGSSWTPITPVGGYPGSFSQTGNPPINTCGYPASQGAFNGTSAGFASGTYQSVSHDLSAWAGQQVLIRWRLSTDPGSEEGGFFLDNVRINAQVPAACTP</sequence>
<keyword evidence="8" id="KW-1185">Reference proteome</keyword>
<dbReference type="RefSeq" id="WP_123521200.1">
    <property type="nucleotide sequence ID" value="NZ_JBHLWF010000079.1"/>
</dbReference>
<dbReference type="Gene3D" id="2.60.40.10">
    <property type="entry name" value="Immunoglobulins"/>
    <property type="match status" value="2"/>
</dbReference>
<dbReference type="Proteomes" id="UP000294599">
    <property type="component" value="Unassembled WGS sequence"/>
</dbReference>